<proteinExistence type="predicted"/>
<evidence type="ECO:0000313" key="2">
    <source>
        <dbReference type="EMBL" id="KAK6165153.1"/>
    </source>
</evidence>
<comment type="caution">
    <text evidence="2">The sequence shown here is derived from an EMBL/GenBank/DDBJ whole genome shotgun (WGS) entry which is preliminary data.</text>
</comment>
<dbReference type="EMBL" id="JAZGQO010000025">
    <property type="protein sequence ID" value="KAK6165153.1"/>
    <property type="molecule type" value="Genomic_DNA"/>
</dbReference>
<gene>
    <name evidence="2" type="ORF">SNE40_023598</name>
</gene>
<keyword evidence="3" id="KW-1185">Reference proteome</keyword>
<protein>
    <submittedName>
        <fullName evidence="2">Uncharacterized protein</fullName>
    </submittedName>
</protein>
<accession>A0AAN8IZC8</accession>
<name>A0AAN8IZC8_PATCE</name>
<keyword evidence="1" id="KW-0812">Transmembrane</keyword>
<reference evidence="2 3" key="1">
    <citation type="submission" date="2024-01" db="EMBL/GenBank/DDBJ databases">
        <title>The genome of the rayed Mediterranean limpet Patella caerulea (Linnaeus, 1758).</title>
        <authorList>
            <person name="Anh-Thu Weber A."/>
            <person name="Halstead-Nussloch G."/>
        </authorList>
    </citation>
    <scope>NUCLEOTIDE SEQUENCE [LARGE SCALE GENOMIC DNA]</scope>
    <source>
        <strain evidence="2">AATW-2023a</strain>
        <tissue evidence="2">Whole specimen</tissue>
    </source>
</reference>
<dbReference type="AlphaFoldDB" id="A0AAN8IZC8"/>
<feature type="transmembrane region" description="Helical" evidence="1">
    <location>
        <begin position="213"/>
        <end position="232"/>
    </location>
</feature>
<evidence type="ECO:0000256" key="1">
    <source>
        <dbReference type="SAM" id="Phobius"/>
    </source>
</evidence>
<organism evidence="2 3">
    <name type="scientific">Patella caerulea</name>
    <name type="common">Rayed Mediterranean limpet</name>
    <dbReference type="NCBI Taxonomy" id="87958"/>
    <lineage>
        <taxon>Eukaryota</taxon>
        <taxon>Metazoa</taxon>
        <taxon>Spiralia</taxon>
        <taxon>Lophotrochozoa</taxon>
        <taxon>Mollusca</taxon>
        <taxon>Gastropoda</taxon>
        <taxon>Patellogastropoda</taxon>
        <taxon>Patelloidea</taxon>
        <taxon>Patellidae</taxon>
        <taxon>Patella</taxon>
    </lineage>
</organism>
<sequence length="235" mass="26072">MRLSFGMKKKPDGIKNKKYSYKKMNGQIKLLIFDVEPEDTGLYRCSMIQGTFSDIKLDINGFRLLKGPKKTVCIVNGTSQLEWIVEIPLALNPSAIHVYATQSNGQRDGLYSYYLDDKTVKTVFGADCDTKEYSGISDRIIKATCFLTRENIRRFNSSYLEFDFSNYYLQTSPIHTTGECLGGNVKRTVDIGNKTVGSNLSEGKNADNGAKTAGATLGPIVGIAFFVVAIFICPH</sequence>
<dbReference type="Proteomes" id="UP001347796">
    <property type="component" value="Unassembled WGS sequence"/>
</dbReference>
<evidence type="ECO:0000313" key="3">
    <source>
        <dbReference type="Proteomes" id="UP001347796"/>
    </source>
</evidence>
<keyword evidence="1" id="KW-0472">Membrane</keyword>
<keyword evidence="1" id="KW-1133">Transmembrane helix</keyword>